<dbReference type="AlphaFoldDB" id="C3PFM1"/>
<reference evidence="2 3" key="1">
    <citation type="journal article" date="2010" name="BMC Genomics">
        <title>Complete genome sequence and lifestyle of black-pigmented Corynebacterium aurimucosum ATCC 700975 (formerly C. nigricans CN-1) isolated from a vaginal swab of a woman with spontaneous abortion.</title>
        <authorList>
            <person name="Trost E."/>
            <person name="Gotker S."/>
            <person name="Schneider J."/>
            <person name="Schneiker-Bekel S."/>
            <person name="Szczepanowski R."/>
            <person name="Tilker A."/>
            <person name="Viehoever P."/>
            <person name="Arnold W."/>
            <person name="Bekel T."/>
            <person name="Blom J."/>
            <person name="Gartemann K.H."/>
            <person name="Linke B."/>
            <person name="Goesmann A."/>
            <person name="Puhler A."/>
            <person name="Shukla S.K."/>
            <person name="Tauch A."/>
        </authorList>
    </citation>
    <scope>NUCLEOTIDE SEQUENCE [LARGE SCALE GENOMIC DNA]</scope>
    <source>
        <strain evidence="3">ATCC 700975 / DSM 44827 / CIP 107346 / CN-1</strain>
    </source>
</reference>
<gene>
    <name evidence="2" type="ordered locus">cauri_1028</name>
</gene>
<dbReference type="GeneID" id="31923651"/>
<keyword evidence="1" id="KW-1133">Transmembrane helix</keyword>
<accession>C3PFM1</accession>
<dbReference type="Proteomes" id="UP000002077">
    <property type="component" value="Chromosome"/>
</dbReference>
<feature type="transmembrane region" description="Helical" evidence="1">
    <location>
        <begin position="127"/>
        <end position="146"/>
    </location>
</feature>
<dbReference type="KEGG" id="car:cauri_1028"/>
<feature type="transmembrane region" description="Helical" evidence="1">
    <location>
        <begin position="83"/>
        <end position="102"/>
    </location>
</feature>
<evidence type="ECO:0000313" key="2">
    <source>
        <dbReference type="EMBL" id="ACP32625.1"/>
    </source>
</evidence>
<dbReference type="STRING" id="548476.cauri_1028"/>
<dbReference type="HOGENOM" id="CLU_114045_0_0_11"/>
<organism evidence="2 3">
    <name type="scientific">Corynebacterium aurimucosum (strain ATCC 700975 / DSM 44827 / CIP 107346 / CN-1)</name>
    <name type="common">Corynebacterium nigricans</name>
    <dbReference type="NCBI Taxonomy" id="548476"/>
    <lineage>
        <taxon>Bacteria</taxon>
        <taxon>Bacillati</taxon>
        <taxon>Actinomycetota</taxon>
        <taxon>Actinomycetes</taxon>
        <taxon>Mycobacteriales</taxon>
        <taxon>Corynebacteriaceae</taxon>
        <taxon>Corynebacterium</taxon>
    </lineage>
</organism>
<name>C3PFM1_CORA7</name>
<proteinExistence type="predicted"/>
<keyword evidence="3" id="KW-1185">Reference proteome</keyword>
<evidence type="ECO:0000256" key="1">
    <source>
        <dbReference type="SAM" id="Phobius"/>
    </source>
</evidence>
<dbReference type="OrthoDB" id="3429068at2"/>
<dbReference type="eggNOG" id="ENOG50314P5">
    <property type="taxonomic scope" value="Bacteria"/>
</dbReference>
<dbReference type="RefSeq" id="WP_010187164.1">
    <property type="nucleotide sequence ID" value="NC_012590.1"/>
</dbReference>
<keyword evidence="1" id="KW-0812">Transmembrane</keyword>
<sequence>MTSLLIFLHAFAAILLVGTVCISTSVFPAQLAKAGAGDASAAGAAGILNKITSTYGYISAIVPVIGLAVFLTDLATYKSEVQFHIALLLSVIAWVILLVVVIPKQNQAMAAIANPGSADVTKLKKQLSMFSGIFNLLWVICAILMYV</sequence>
<feature type="transmembrane region" description="Helical" evidence="1">
    <location>
        <begin position="52"/>
        <end position="71"/>
    </location>
</feature>
<keyword evidence="1" id="KW-0472">Membrane</keyword>
<evidence type="ECO:0000313" key="3">
    <source>
        <dbReference type="Proteomes" id="UP000002077"/>
    </source>
</evidence>
<dbReference type="EMBL" id="CP001601">
    <property type="protein sequence ID" value="ACP32625.1"/>
    <property type="molecule type" value="Genomic_DNA"/>
</dbReference>
<protein>
    <submittedName>
        <fullName evidence="2">Putative membrane protein</fullName>
    </submittedName>
</protein>